<dbReference type="InterPro" id="IPR002528">
    <property type="entry name" value="MATE_fam"/>
</dbReference>
<evidence type="ECO:0000256" key="5">
    <source>
        <dbReference type="ARBA" id="ARBA00022475"/>
    </source>
</evidence>
<keyword evidence="4" id="KW-0813">Transport</keyword>
<organism evidence="11 12">
    <name type="scientific">Paenibacillus albilobatus</name>
    <dbReference type="NCBI Taxonomy" id="2716884"/>
    <lineage>
        <taxon>Bacteria</taxon>
        <taxon>Bacillati</taxon>
        <taxon>Bacillota</taxon>
        <taxon>Bacilli</taxon>
        <taxon>Bacillales</taxon>
        <taxon>Paenibacillaceae</taxon>
        <taxon>Paenibacillus</taxon>
    </lineage>
</organism>
<dbReference type="Proteomes" id="UP000679779">
    <property type="component" value="Unassembled WGS sequence"/>
</dbReference>
<evidence type="ECO:0000256" key="2">
    <source>
        <dbReference type="ARBA" id="ARBA00008417"/>
    </source>
</evidence>
<evidence type="ECO:0000256" key="9">
    <source>
        <dbReference type="ARBA" id="ARBA00023251"/>
    </source>
</evidence>
<dbReference type="Pfam" id="PF01554">
    <property type="entry name" value="MatE"/>
    <property type="match status" value="2"/>
</dbReference>
<feature type="transmembrane region" description="Helical" evidence="10">
    <location>
        <begin position="323"/>
        <end position="340"/>
    </location>
</feature>
<keyword evidence="9" id="KW-0046">Antibiotic resistance</keyword>
<dbReference type="GO" id="GO:0046677">
    <property type="term" value="P:response to antibiotic"/>
    <property type="evidence" value="ECO:0007669"/>
    <property type="project" value="UniProtKB-KW"/>
</dbReference>
<dbReference type="CDD" id="cd13143">
    <property type="entry name" value="MATE_MepA_like"/>
    <property type="match status" value="1"/>
</dbReference>
<feature type="transmembrane region" description="Helical" evidence="10">
    <location>
        <begin position="140"/>
        <end position="160"/>
    </location>
</feature>
<dbReference type="RefSeq" id="WP_212957919.1">
    <property type="nucleotide sequence ID" value="NZ_BORQ01000003.1"/>
</dbReference>
<evidence type="ECO:0000256" key="8">
    <source>
        <dbReference type="ARBA" id="ARBA00023136"/>
    </source>
</evidence>
<feature type="transmembrane region" description="Helical" evidence="10">
    <location>
        <begin position="419"/>
        <end position="440"/>
    </location>
</feature>
<feature type="transmembrane region" description="Helical" evidence="10">
    <location>
        <begin position="172"/>
        <end position="191"/>
    </location>
</feature>
<evidence type="ECO:0000313" key="11">
    <source>
        <dbReference type="EMBL" id="GIO32065.1"/>
    </source>
</evidence>
<feature type="transmembrane region" description="Helical" evidence="10">
    <location>
        <begin position="393"/>
        <end position="413"/>
    </location>
</feature>
<dbReference type="GO" id="GO:0015297">
    <property type="term" value="F:antiporter activity"/>
    <property type="evidence" value="ECO:0007669"/>
    <property type="project" value="InterPro"/>
</dbReference>
<evidence type="ECO:0000256" key="6">
    <source>
        <dbReference type="ARBA" id="ARBA00022692"/>
    </source>
</evidence>
<feature type="transmembrane region" description="Helical" evidence="10">
    <location>
        <begin position="197"/>
        <end position="216"/>
    </location>
</feature>
<dbReference type="InterPro" id="IPR051327">
    <property type="entry name" value="MATE_MepA_subfamily"/>
</dbReference>
<dbReference type="PIRSF" id="PIRSF006603">
    <property type="entry name" value="DinF"/>
    <property type="match status" value="1"/>
</dbReference>
<evidence type="ECO:0000256" key="4">
    <source>
        <dbReference type="ARBA" id="ARBA00022448"/>
    </source>
</evidence>
<keyword evidence="7 10" id="KW-1133">Transmembrane helix</keyword>
<dbReference type="PANTHER" id="PTHR43823">
    <property type="entry name" value="SPORULATION PROTEIN YKVU"/>
    <property type="match status" value="1"/>
</dbReference>
<sequence length="453" mass="48990">MKEAPSNTYYLEEAPIRKAIAHLSIPMMLGMSAGTIYNIINAFFIGLVHDTAMLSAITLGLPIFTVLMAIGNIFGVGGGTFITRLVAKGEGEKAKRVAGYSFYGSLVAGIIIALAAYFAVNPIVHLLGADAATLAYTKQYTLTLFIGGFAIIWNFCLEQIVRSEGASRESMYGMLVSIVLSIVFDILFILVLDWHVFGAALSMVLANIGSTAYYVWYLEKRSENLKGLMHHAAIGAKDQLEVYKIGVSELIQTSFLIVTTLLLNNYSMEYGEHVVASFGIALRIVQLPEFLTMGLFLGIIPLIAYNFSNRNIARLKGAIKQTAAYIGVISGVFIGVVLLLRHSVVQLFSDDASVLSVGVYIMGAMLISALFNGFTGLFTGIFQASGEGVPTTIMAAVQGALFIPVIILLHHFFDLHGVIWSMTITETITAATGLILYMGYAKKINRLETGIAA</sequence>
<feature type="transmembrane region" description="Helical" evidence="10">
    <location>
        <begin position="52"/>
        <end position="76"/>
    </location>
</feature>
<comment type="subcellular location">
    <subcellularLocation>
        <location evidence="1">Cell membrane</location>
        <topology evidence="1">Multi-pass membrane protein</topology>
    </subcellularLocation>
</comment>
<name>A0A920CAB2_9BACL</name>
<gene>
    <name evidence="11" type="ORF">J2TS6_32060</name>
</gene>
<feature type="transmembrane region" description="Helical" evidence="10">
    <location>
        <begin position="360"/>
        <end position="381"/>
    </location>
</feature>
<dbReference type="EMBL" id="BORQ01000003">
    <property type="protein sequence ID" value="GIO32065.1"/>
    <property type="molecule type" value="Genomic_DNA"/>
</dbReference>
<evidence type="ECO:0000256" key="10">
    <source>
        <dbReference type="SAM" id="Phobius"/>
    </source>
</evidence>
<keyword evidence="6 10" id="KW-0812">Transmembrane</keyword>
<dbReference type="GO" id="GO:0042910">
    <property type="term" value="F:xenobiotic transmembrane transporter activity"/>
    <property type="evidence" value="ECO:0007669"/>
    <property type="project" value="InterPro"/>
</dbReference>
<feature type="transmembrane region" description="Helical" evidence="10">
    <location>
        <begin position="280"/>
        <end position="303"/>
    </location>
</feature>
<proteinExistence type="inferred from homology"/>
<dbReference type="InterPro" id="IPR048279">
    <property type="entry name" value="MdtK-like"/>
</dbReference>
<dbReference type="PANTHER" id="PTHR43823:SF3">
    <property type="entry name" value="MULTIDRUG EXPORT PROTEIN MEPA"/>
    <property type="match status" value="1"/>
</dbReference>
<accession>A0A920CAB2</accession>
<protein>
    <recommendedName>
        <fullName evidence="3">Multidrug export protein MepA</fullName>
    </recommendedName>
</protein>
<dbReference type="GO" id="GO:0005886">
    <property type="term" value="C:plasma membrane"/>
    <property type="evidence" value="ECO:0007669"/>
    <property type="project" value="UniProtKB-SubCell"/>
</dbReference>
<dbReference type="InterPro" id="IPR045070">
    <property type="entry name" value="MATE_MepA-like"/>
</dbReference>
<evidence type="ECO:0000256" key="1">
    <source>
        <dbReference type="ARBA" id="ARBA00004651"/>
    </source>
</evidence>
<evidence type="ECO:0000313" key="12">
    <source>
        <dbReference type="Proteomes" id="UP000679779"/>
    </source>
</evidence>
<comment type="caution">
    <text evidence="11">The sequence shown here is derived from an EMBL/GenBank/DDBJ whole genome shotgun (WGS) entry which is preliminary data.</text>
</comment>
<dbReference type="AlphaFoldDB" id="A0A920CAB2"/>
<comment type="similarity">
    <text evidence="2">Belongs to the multi antimicrobial extrusion (MATE) (TC 2.A.66.1) family. MepA subfamily.</text>
</comment>
<feature type="transmembrane region" description="Helical" evidence="10">
    <location>
        <begin position="20"/>
        <end position="40"/>
    </location>
</feature>
<keyword evidence="8 10" id="KW-0472">Membrane</keyword>
<reference evidence="11" key="1">
    <citation type="submission" date="2021-03" db="EMBL/GenBank/DDBJ databases">
        <title>Antimicrobial resistance genes in bacteria isolated from Japanese honey, and their potential for conferring macrolide and lincosamide resistance in the American foulbrood pathogen Paenibacillus larvae.</title>
        <authorList>
            <person name="Okamoto M."/>
            <person name="Kumagai M."/>
            <person name="Kanamori H."/>
            <person name="Takamatsu D."/>
        </authorList>
    </citation>
    <scope>NUCLEOTIDE SEQUENCE</scope>
    <source>
        <strain evidence="11">J2TS6</strain>
    </source>
</reference>
<keyword evidence="12" id="KW-1185">Reference proteome</keyword>
<evidence type="ECO:0000256" key="3">
    <source>
        <dbReference type="ARBA" id="ARBA00022106"/>
    </source>
</evidence>
<evidence type="ECO:0000256" key="7">
    <source>
        <dbReference type="ARBA" id="ARBA00022989"/>
    </source>
</evidence>
<feature type="transmembrane region" description="Helical" evidence="10">
    <location>
        <begin position="97"/>
        <end position="120"/>
    </location>
</feature>
<feature type="transmembrane region" description="Helical" evidence="10">
    <location>
        <begin position="250"/>
        <end position="268"/>
    </location>
</feature>
<keyword evidence="5" id="KW-1003">Cell membrane</keyword>